<evidence type="ECO:0000256" key="3">
    <source>
        <dbReference type="ARBA" id="ARBA00023157"/>
    </source>
</evidence>
<name>A0A9E2W8X9_9BACT</name>
<reference evidence="7" key="1">
    <citation type="submission" date="2021-06" db="EMBL/GenBank/DDBJ databases">
        <authorList>
            <person name="Huq M.A."/>
        </authorList>
    </citation>
    <scope>NUCLEOTIDE SEQUENCE</scope>
    <source>
        <strain evidence="7">MAH-26</strain>
    </source>
</reference>
<evidence type="ECO:0000256" key="5">
    <source>
        <dbReference type="SAM" id="SignalP"/>
    </source>
</evidence>
<evidence type="ECO:0000313" key="7">
    <source>
        <dbReference type="EMBL" id="MBV4359191.1"/>
    </source>
</evidence>
<keyword evidence="3" id="KW-1015">Disulfide bond</keyword>
<keyword evidence="8" id="KW-1185">Reference proteome</keyword>
<dbReference type="PANTHER" id="PTHR42852:SF6">
    <property type="entry name" value="THIOL:DISULFIDE INTERCHANGE PROTEIN DSBE"/>
    <property type="match status" value="1"/>
</dbReference>
<keyword evidence="4" id="KW-0676">Redox-active center</keyword>
<protein>
    <submittedName>
        <fullName evidence="7">TlpA family protein disulfide reductase</fullName>
    </submittedName>
</protein>
<dbReference type="InterPro" id="IPR017937">
    <property type="entry name" value="Thioredoxin_CS"/>
</dbReference>
<gene>
    <name evidence="7" type="ORF">KTO63_18630</name>
</gene>
<keyword evidence="5" id="KW-0732">Signal</keyword>
<feature type="domain" description="Thioredoxin" evidence="6">
    <location>
        <begin position="331"/>
        <end position="476"/>
    </location>
</feature>
<evidence type="ECO:0000259" key="6">
    <source>
        <dbReference type="PROSITE" id="PS51352"/>
    </source>
</evidence>
<dbReference type="CDD" id="cd02966">
    <property type="entry name" value="TlpA_like_family"/>
    <property type="match status" value="1"/>
</dbReference>
<feature type="signal peptide" evidence="5">
    <location>
        <begin position="1"/>
        <end position="21"/>
    </location>
</feature>
<sequence length="476" mass="53786">MGFKKLMFVVLLSCSALFAAAQKGYTTVNGTIHLKKMDSSIVELYKVKMGTLEKVDSIKMLVNGDSTFTFSFKPGYKGYYMIGIALPKARFIYSDIAKYCFYAKGSDVVNMDITDLTSYTMAAGNTKENQILSEWNKMLLATKLNPLKNGADFKAAYAVVDSLDGLSKEWIKKQHSGNAAFDALLKRTVPNDVALYATRYVNSPRPANSKWEQKSEDFGAYILHTDFKELMRDGFILNLPFGQQELNGLTGVMGRLDRLKGDTVKTENEYYERVFRYIPNDTLKGVYMASGISYIRSYEKLKDFETKYGKYLTTPEQKQMLADQFKKVSEFKKGTPGYNFTYKDAKGNKVSFSDLKGKVVLIDVWATWCGPCKAELPYLRKLEDEFHGNDNIVFVGLSSDEDVNLEKWKTFVAENDLKGIQLKADGGFRSGFTTVYKINAIPRFMVFDKQGKVVTIDAPRPSEPALKELLLQTLNN</sequence>
<dbReference type="PROSITE" id="PS00194">
    <property type="entry name" value="THIOREDOXIN_1"/>
    <property type="match status" value="1"/>
</dbReference>
<dbReference type="PANTHER" id="PTHR42852">
    <property type="entry name" value="THIOL:DISULFIDE INTERCHANGE PROTEIN DSBE"/>
    <property type="match status" value="1"/>
</dbReference>
<dbReference type="GO" id="GO:0016491">
    <property type="term" value="F:oxidoreductase activity"/>
    <property type="evidence" value="ECO:0007669"/>
    <property type="project" value="InterPro"/>
</dbReference>
<comment type="caution">
    <text evidence="7">The sequence shown here is derived from an EMBL/GenBank/DDBJ whole genome shotgun (WGS) entry which is preliminary data.</text>
</comment>
<dbReference type="InterPro" id="IPR013766">
    <property type="entry name" value="Thioredoxin_domain"/>
</dbReference>
<comment type="subcellular location">
    <subcellularLocation>
        <location evidence="1">Cell envelope</location>
    </subcellularLocation>
</comment>
<dbReference type="AlphaFoldDB" id="A0A9E2W8X9"/>
<evidence type="ECO:0000256" key="2">
    <source>
        <dbReference type="ARBA" id="ARBA00022748"/>
    </source>
</evidence>
<dbReference type="PROSITE" id="PS51352">
    <property type="entry name" value="THIOREDOXIN_2"/>
    <property type="match status" value="1"/>
</dbReference>
<evidence type="ECO:0000256" key="1">
    <source>
        <dbReference type="ARBA" id="ARBA00004196"/>
    </source>
</evidence>
<feature type="chain" id="PRO_5038964552" evidence="5">
    <location>
        <begin position="22"/>
        <end position="476"/>
    </location>
</feature>
<accession>A0A9E2W8X9</accession>
<organism evidence="7 8">
    <name type="scientific">Pinibacter aurantiacus</name>
    <dbReference type="NCBI Taxonomy" id="2851599"/>
    <lineage>
        <taxon>Bacteria</taxon>
        <taxon>Pseudomonadati</taxon>
        <taxon>Bacteroidota</taxon>
        <taxon>Chitinophagia</taxon>
        <taxon>Chitinophagales</taxon>
        <taxon>Chitinophagaceae</taxon>
        <taxon>Pinibacter</taxon>
    </lineage>
</organism>
<dbReference type="GO" id="GO:0017004">
    <property type="term" value="P:cytochrome complex assembly"/>
    <property type="evidence" value="ECO:0007669"/>
    <property type="project" value="UniProtKB-KW"/>
</dbReference>
<dbReference type="Pfam" id="PF08534">
    <property type="entry name" value="Redoxin"/>
    <property type="match status" value="1"/>
</dbReference>
<proteinExistence type="predicted"/>
<evidence type="ECO:0000313" key="8">
    <source>
        <dbReference type="Proteomes" id="UP000812270"/>
    </source>
</evidence>
<dbReference type="InterPro" id="IPR013740">
    <property type="entry name" value="Redoxin"/>
</dbReference>
<evidence type="ECO:0000256" key="4">
    <source>
        <dbReference type="ARBA" id="ARBA00023284"/>
    </source>
</evidence>
<dbReference type="RefSeq" id="WP_217793155.1">
    <property type="nucleotide sequence ID" value="NZ_JAHSPG010000015.1"/>
</dbReference>
<dbReference type="GO" id="GO:0030313">
    <property type="term" value="C:cell envelope"/>
    <property type="evidence" value="ECO:0007669"/>
    <property type="project" value="UniProtKB-SubCell"/>
</dbReference>
<dbReference type="Proteomes" id="UP000812270">
    <property type="component" value="Unassembled WGS sequence"/>
</dbReference>
<dbReference type="EMBL" id="JAHSPG010000015">
    <property type="protein sequence ID" value="MBV4359191.1"/>
    <property type="molecule type" value="Genomic_DNA"/>
</dbReference>
<dbReference type="InterPro" id="IPR050553">
    <property type="entry name" value="Thioredoxin_ResA/DsbE_sf"/>
</dbReference>
<keyword evidence="2" id="KW-0201">Cytochrome c-type biogenesis</keyword>